<gene>
    <name evidence="10" type="ORF">OESDEN_07054</name>
</gene>
<reference evidence="10 11" key="1">
    <citation type="submission" date="2014-03" db="EMBL/GenBank/DDBJ databases">
        <title>Draft genome of the hookworm Oesophagostomum dentatum.</title>
        <authorList>
            <person name="Mitreva M."/>
        </authorList>
    </citation>
    <scope>NUCLEOTIDE SEQUENCE [LARGE SCALE GENOMIC DNA]</scope>
    <source>
        <strain evidence="10 11">OD-Hann</strain>
    </source>
</reference>
<dbReference type="Gene3D" id="1.20.1640.10">
    <property type="entry name" value="Multidrug efflux transporter AcrB transmembrane domain"/>
    <property type="match status" value="1"/>
</dbReference>
<evidence type="ECO:0000256" key="6">
    <source>
        <dbReference type="ARBA" id="ARBA00023136"/>
    </source>
</evidence>
<feature type="transmembrane region" description="Helical" evidence="8">
    <location>
        <begin position="344"/>
        <end position="365"/>
    </location>
</feature>
<feature type="transmembrane region" description="Helical" evidence="8">
    <location>
        <begin position="113"/>
        <end position="131"/>
    </location>
</feature>
<dbReference type="GO" id="GO:0018996">
    <property type="term" value="P:molting cycle, collagen and cuticulin-based cuticle"/>
    <property type="evidence" value="ECO:0007669"/>
    <property type="project" value="TreeGrafter"/>
</dbReference>
<dbReference type="GO" id="GO:0030659">
    <property type="term" value="C:cytoplasmic vesicle membrane"/>
    <property type="evidence" value="ECO:0007669"/>
    <property type="project" value="TreeGrafter"/>
</dbReference>
<name>A0A0B1TB64_OESDE</name>
<evidence type="ECO:0000313" key="10">
    <source>
        <dbReference type="EMBL" id="KHJ93042.1"/>
    </source>
</evidence>
<dbReference type="PROSITE" id="PS50156">
    <property type="entry name" value="SSD"/>
    <property type="match status" value="1"/>
</dbReference>
<evidence type="ECO:0000256" key="8">
    <source>
        <dbReference type="SAM" id="Phobius"/>
    </source>
</evidence>
<keyword evidence="3" id="KW-1003">Cell membrane</keyword>
<organism evidence="10 11">
    <name type="scientific">Oesophagostomum dentatum</name>
    <name type="common">Nodular worm</name>
    <dbReference type="NCBI Taxonomy" id="61180"/>
    <lineage>
        <taxon>Eukaryota</taxon>
        <taxon>Metazoa</taxon>
        <taxon>Ecdysozoa</taxon>
        <taxon>Nematoda</taxon>
        <taxon>Chromadorea</taxon>
        <taxon>Rhabditida</taxon>
        <taxon>Rhabditina</taxon>
        <taxon>Rhabditomorpha</taxon>
        <taxon>Strongyloidea</taxon>
        <taxon>Strongylidae</taxon>
        <taxon>Oesophagostomum</taxon>
    </lineage>
</organism>
<evidence type="ECO:0000256" key="1">
    <source>
        <dbReference type="ARBA" id="ARBA00004651"/>
    </source>
</evidence>
<dbReference type="InterPro" id="IPR000731">
    <property type="entry name" value="SSD"/>
</dbReference>
<feature type="transmembrane region" description="Helical" evidence="8">
    <location>
        <begin position="415"/>
        <end position="436"/>
    </location>
</feature>
<feature type="transmembrane region" description="Helical" evidence="8">
    <location>
        <begin position="319"/>
        <end position="338"/>
    </location>
</feature>
<dbReference type="Pfam" id="PF02460">
    <property type="entry name" value="Patched"/>
    <property type="match status" value="1"/>
</dbReference>
<dbReference type="EMBL" id="KN550979">
    <property type="protein sequence ID" value="KHJ93042.1"/>
    <property type="molecule type" value="Genomic_DNA"/>
</dbReference>
<evidence type="ECO:0000256" key="7">
    <source>
        <dbReference type="ARBA" id="ARBA00023180"/>
    </source>
</evidence>
<feature type="transmembrane region" description="Helical" evidence="8">
    <location>
        <begin position="377"/>
        <end position="395"/>
    </location>
</feature>
<keyword evidence="7" id="KW-0325">Glycoprotein</keyword>
<evidence type="ECO:0000256" key="4">
    <source>
        <dbReference type="ARBA" id="ARBA00022692"/>
    </source>
</evidence>
<dbReference type="AlphaFoldDB" id="A0A0B1TB64"/>
<evidence type="ECO:0000313" key="11">
    <source>
        <dbReference type="Proteomes" id="UP000053660"/>
    </source>
</evidence>
<sequence length="520" mass="58526">MEEAGPSITVTSVTNILSFGIGILTPTPAISIFCLYTCVGVAIDFIYQLTFFVAALVYEEMRITSPEKPPIDAEIRKKTIVSAQHSVRSVYPADPDGIVAKYCRILKMWQTRLGLLAILIVYWVASVYGCLKMEIRMDTTNLVMRDSPLHNIAFVYENFLWKEGQLVLVFVNDPPDLSVEDNQRRMLGLVGDFEELPYSMGKNSTSFWLRSFLYQSSLYQSKDGFYPLLDSWLKDAENGGARWSDMIRLKRSADRRVVGVEKFMFATASAMGEEASWNTRAKLQQNWRETAKRNYQYNVTIFQTYSFYIDQLDSIGGNTLSTVIVAAITMDLACFLMIPSASSIISSSIAMLSINVGVFGLLSLWDVNLDPISMCTTLMSIGFSVDFTAHISYHYYRNPVSWTTDERLADALRSIGWPMIQAGCSTIFCISSLLFIDSYMVHVFIKTIYLVIGLGLLHGIVFLPALLLTIGRSSKSDSKVSAVPDKFMKTMEIAEMNNTRQDETKKLVLNVSLESFTKWG</sequence>
<comment type="similarity">
    <text evidence="2">Belongs to the patched family.</text>
</comment>
<keyword evidence="6 8" id="KW-0472">Membrane</keyword>
<keyword evidence="5 8" id="KW-1133">Transmembrane helix</keyword>
<comment type="subcellular location">
    <subcellularLocation>
        <location evidence="1">Cell membrane</location>
        <topology evidence="1">Multi-pass membrane protein</topology>
    </subcellularLocation>
</comment>
<dbReference type="InterPro" id="IPR003392">
    <property type="entry name" value="PTHD_SSD"/>
</dbReference>
<dbReference type="PANTHER" id="PTHR10796">
    <property type="entry name" value="PATCHED-RELATED"/>
    <property type="match status" value="1"/>
</dbReference>
<protein>
    <submittedName>
        <fullName evidence="10">Patched family protein</fullName>
    </submittedName>
</protein>
<dbReference type="OrthoDB" id="6510177at2759"/>
<keyword evidence="4 8" id="KW-0812">Transmembrane</keyword>
<evidence type="ECO:0000256" key="5">
    <source>
        <dbReference type="ARBA" id="ARBA00022989"/>
    </source>
</evidence>
<dbReference type="SUPFAM" id="SSF82866">
    <property type="entry name" value="Multidrug efflux transporter AcrB transmembrane domain"/>
    <property type="match status" value="2"/>
</dbReference>
<dbReference type="FunFam" id="1.20.1640.10:FF:000013">
    <property type="entry name" value="PaTched Related family"/>
    <property type="match status" value="1"/>
</dbReference>
<keyword evidence="11" id="KW-1185">Reference proteome</keyword>
<feature type="transmembrane region" description="Helical" evidence="8">
    <location>
        <begin position="32"/>
        <end position="58"/>
    </location>
</feature>
<evidence type="ECO:0000259" key="9">
    <source>
        <dbReference type="PROSITE" id="PS50156"/>
    </source>
</evidence>
<dbReference type="Proteomes" id="UP000053660">
    <property type="component" value="Unassembled WGS sequence"/>
</dbReference>
<proteinExistence type="inferred from homology"/>
<dbReference type="GO" id="GO:0005886">
    <property type="term" value="C:plasma membrane"/>
    <property type="evidence" value="ECO:0007669"/>
    <property type="project" value="UniProtKB-SubCell"/>
</dbReference>
<feature type="domain" description="SSD" evidence="9">
    <location>
        <begin position="1"/>
        <end position="58"/>
    </location>
</feature>
<dbReference type="InterPro" id="IPR051697">
    <property type="entry name" value="Patched_domain-protein"/>
</dbReference>
<dbReference type="GO" id="GO:0006897">
    <property type="term" value="P:endocytosis"/>
    <property type="evidence" value="ECO:0007669"/>
    <property type="project" value="TreeGrafter"/>
</dbReference>
<evidence type="ECO:0000256" key="2">
    <source>
        <dbReference type="ARBA" id="ARBA00005585"/>
    </source>
</evidence>
<accession>A0A0B1TB64</accession>
<dbReference type="PANTHER" id="PTHR10796:SF87">
    <property type="entry name" value="SSD DOMAIN-CONTAINING PROTEIN"/>
    <property type="match status" value="1"/>
</dbReference>
<feature type="transmembrane region" description="Helical" evidence="8">
    <location>
        <begin position="448"/>
        <end position="470"/>
    </location>
</feature>
<evidence type="ECO:0000256" key="3">
    <source>
        <dbReference type="ARBA" id="ARBA00022475"/>
    </source>
</evidence>